<reference evidence="2 3" key="1">
    <citation type="submission" date="2021-01" db="EMBL/GenBank/DDBJ databases">
        <title>Genomics of switchgrass bacterial isolates.</title>
        <authorList>
            <person name="Shade A."/>
        </authorList>
    </citation>
    <scope>NUCLEOTIDE SEQUENCE [LARGE SCALE GENOMIC DNA]</scope>
    <source>
        <strain evidence="2 3">PvP111</strain>
    </source>
</reference>
<sequence length="237" mass="25519">MSFVLVHGAGMGASCWDRLAPLLTGRVVAVDLPGRGTRADVDLRTVTLEDCADAIVTDVEREDVTDIVLVAHSFAGVSVPRVLDRLQDRVRHVVFLAAVVPPDDTAVIDGIDPAVRDIVEASIVDGRYVQGPEGAQAMLCNDMDDEQTAWTLEQLVDDSGALLTETVDLYGLRVDLPRTYIRTTRDTCYPPELQEASSALVRAGARSGRVVHMDSGHMPMISVPDQLAAVLDSLTAD</sequence>
<name>A0ABS2KN17_9NOCA</name>
<organism evidence="2 3">
    <name type="scientific">Rhodococcoides corynebacterioides</name>
    <dbReference type="NCBI Taxonomy" id="53972"/>
    <lineage>
        <taxon>Bacteria</taxon>
        <taxon>Bacillati</taxon>
        <taxon>Actinomycetota</taxon>
        <taxon>Actinomycetes</taxon>
        <taxon>Mycobacteriales</taxon>
        <taxon>Nocardiaceae</taxon>
        <taxon>Rhodococcoides</taxon>
    </lineage>
</organism>
<dbReference type="InterPro" id="IPR000073">
    <property type="entry name" value="AB_hydrolase_1"/>
</dbReference>
<gene>
    <name evidence="2" type="ORF">JOE42_000097</name>
</gene>
<dbReference type="Gene3D" id="3.40.50.1820">
    <property type="entry name" value="alpha/beta hydrolase"/>
    <property type="match status" value="1"/>
</dbReference>
<dbReference type="InterPro" id="IPR052897">
    <property type="entry name" value="Sec-Metab_Biosynth_Hydrolase"/>
</dbReference>
<keyword evidence="3" id="KW-1185">Reference proteome</keyword>
<dbReference type="SUPFAM" id="SSF53474">
    <property type="entry name" value="alpha/beta-Hydrolases"/>
    <property type="match status" value="1"/>
</dbReference>
<evidence type="ECO:0000259" key="1">
    <source>
        <dbReference type="Pfam" id="PF12697"/>
    </source>
</evidence>
<accession>A0ABS2KN17</accession>
<dbReference type="Proteomes" id="UP000703038">
    <property type="component" value="Unassembled WGS sequence"/>
</dbReference>
<comment type="caution">
    <text evidence="2">The sequence shown here is derived from an EMBL/GenBank/DDBJ whole genome shotgun (WGS) entry which is preliminary data.</text>
</comment>
<dbReference type="PANTHER" id="PTHR37017">
    <property type="entry name" value="AB HYDROLASE-1 DOMAIN-CONTAINING PROTEIN-RELATED"/>
    <property type="match status" value="1"/>
</dbReference>
<dbReference type="EMBL" id="JAFBBK010000001">
    <property type="protein sequence ID" value="MBM7413364.1"/>
    <property type="molecule type" value="Genomic_DNA"/>
</dbReference>
<protein>
    <submittedName>
        <fullName evidence="2">Pimeloyl-ACP methyl ester carboxylesterase</fullName>
    </submittedName>
</protein>
<evidence type="ECO:0000313" key="3">
    <source>
        <dbReference type="Proteomes" id="UP000703038"/>
    </source>
</evidence>
<feature type="domain" description="AB hydrolase-1" evidence="1">
    <location>
        <begin position="3"/>
        <end position="229"/>
    </location>
</feature>
<dbReference type="RefSeq" id="WP_204865982.1">
    <property type="nucleotide sequence ID" value="NZ_JAFBBK010000001.1"/>
</dbReference>
<dbReference type="InterPro" id="IPR029058">
    <property type="entry name" value="AB_hydrolase_fold"/>
</dbReference>
<dbReference type="Pfam" id="PF12697">
    <property type="entry name" value="Abhydrolase_6"/>
    <property type="match status" value="1"/>
</dbReference>
<evidence type="ECO:0000313" key="2">
    <source>
        <dbReference type="EMBL" id="MBM7413364.1"/>
    </source>
</evidence>
<proteinExistence type="predicted"/>
<dbReference type="PANTHER" id="PTHR37017:SF11">
    <property type="entry name" value="ESTERASE_LIPASE_THIOESTERASE DOMAIN-CONTAINING PROTEIN"/>
    <property type="match status" value="1"/>
</dbReference>